<evidence type="ECO:0000313" key="2">
    <source>
        <dbReference type="Proteomes" id="UP000054359"/>
    </source>
</evidence>
<dbReference type="AlphaFoldDB" id="A0A087TYH9"/>
<proteinExistence type="predicted"/>
<dbReference type="EMBL" id="KK117328">
    <property type="protein sequence ID" value="KFM70168.1"/>
    <property type="molecule type" value="Genomic_DNA"/>
</dbReference>
<organism evidence="1 2">
    <name type="scientific">Stegodyphus mimosarum</name>
    <name type="common">African social velvet spider</name>
    <dbReference type="NCBI Taxonomy" id="407821"/>
    <lineage>
        <taxon>Eukaryota</taxon>
        <taxon>Metazoa</taxon>
        <taxon>Ecdysozoa</taxon>
        <taxon>Arthropoda</taxon>
        <taxon>Chelicerata</taxon>
        <taxon>Arachnida</taxon>
        <taxon>Araneae</taxon>
        <taxon>Araneomorphae</taxon>
        <taxon>Entelegynae</taxon>
        <taxon>Eresoidea</taxon>
        <taxon>Eresidae</taxon>
        <taxon>Stegodyphus</taxon>
    </lineage>
</organism>
<name>A0A087TYH9_STEMI</name>
<reference evidence="1 2" key="1">
    <citation type="submission" date="2013-11" db="EMBL/GenBank/DDBJ databases">
        <title>Genome sequencing of Stegodyphus mimosarum.</title>
        <authorList>
            <person name="Bechsgaard J."/>
        </authorList>
    </citation>
    <scope>NUCLEOTIDE SEQUENCE [LARGE SCALE GENOMIC DNA]</scope>
</reference>
<evidence type="ECO:0000313" key="1">
    <source>
        <dbReference type="EMBL" id="KFM70168.1"/>
    </source>
</evidence>
<keyword evidence="2" id="KW-1185">Reference proteome</keyword>
<feature type="non-terminal residue" evidence="1">
    <location>
        <position position="72"/>
    </location>
</feature>
<dbReference type="Proteomes" id="UP000054359">
    <property type="component" value="Unassembled WGS sequence"/>
</dbReference>
<sequence length="72" mass="7833">MQVFSPSSTPEGPAVNQRQKSLGLEECHYAAVAAAALAAATSRTTHPCCREYHECINYSVHACFGWPYGFVL</sequence>
<gene>
    <name evidence="1" type="ORF">X975_05792</name>
</gene>
<protein>
    <submittedName>
        <fullName evidence="1">Uncharacterized protein</fullName>
    </submittedName>
</protein>
<accession>A0A087TYH9</accession>